<reference evidence="1 2" key="1">
    <citation type="journal article" date="2023" name="Genome Announc.">
        <title>Pan-Genome Analyses of the Genus Cohnella and Proposal of the Novel Species Cohnella silvisoli sp. nov., Isolated from Forest Soil.</title>
        <authorList>
            <person name="Wang C."/>
            <person name="Mao L."/>
            <person name="Bao G."/>
            <person name="Zhu H."/>
        </authorList>
    </citation>
    <scope>NUCLEOTIDE SEQUENCE [LARGE SCALE GENOMIC DNA]</scope>
    <source>
        <strain evidence="1 2">NL03-T5-1</strain>
    </source>
</reference>
<keyword evidence="2" id="KW-1185">Reference proteome</keyword>
<gene>
    <name evidence="1" type="ORF">QJS35_27940</name>
</gene>
<name>A0ABV1L1M5_9BACL</name>
<dbReference type="Proteomes" id="UP001493487">
    <property type="component" value="Unassembled WGS sequence"/>
</dbReference>
<accession>A0ABV1L1M5</accession>
<protein>
    <submittedName>
        <fullName evidence="1">DUF4432 family protein</fullName>
    </submittedName>
</protein>
<dbReference type="InterPro" id="IPR014718">
    <property type="entry name" value="GH-type_carb-bd"/>
</dbReference>
<dbReference type="EMBL" id="JASKHM010000019">
    <property type="protein sequence ID" value="MEQ4486219.1"/>
    <property type="molecule type" value="Genomic_DNA"/>
</dbReference>
<evidence type="ECO:0000313" key="1">
    <source>
        <dbReference type="EMBL" id="MEQ4486219.1"/>
    </source>
</evidence>
<comment type="caution">
    <text evidence="1">The sequence shown here is derived from an EMBL/GenBank/DDBJ whole genome shotgun (WGS) entry which is preliminary data.</text>
</comment>
<organism evidence="1 2">
    <name type="scientific">Cohnella silvisoli</name>
    <dbReference type="NCBI Taxonomy" id="2873699"/>
    <lineage>
        <taxon>Bacteria</taxon>
        <taxon>Bacillati</taxon>
        <taxon>Bacillota</taxon>
        <taxon>Bacilli</taxon>
        <taxon>Bacillales</taxon>
        <taxon>Paenibacillaceae</taxon>
        <taxon>Cohnella</taxon>
    </lineage>
</organism>
<evidence type="ECO:0000313" key="2">
    <source>
        <dbReference type="Proteomes" id="UP001493487"/>
    </source>
</evidence>
<dbReference type="Gene3D" id="2.70.98.10">
    <property type="match status" value="1"/>
</dbReference>
<sequence>MKGSGTPAVYNLSGFSDQAWYKVENDAIGMGMKVEWDATAMPYLWHWQEYGATKGYPWYGRHYNIGVEPFSSYPTSGLEEVIRNGSAGYIGPKEVKTCWIRTSPYEI</sequence>
<proteinExistence type="predicted"/>